<dbReference type="PANTHER" id="PTHR45586">
    <property type="entry name" value="TPR REPEAT-CONTAINING PROTEIN PA4667"/>
    <property type="match status" value="1"/>
</dbReference>
<accession>A0A3B0VCN9</accession>
<dbReference type="SMART" id="SM00028">
    <property type="entry name" value="TPR"/>
    <property type="match status" value="9"/>
</dbReference>
<dbReference type="InterPro" id="IPR011990">
    <property type="entry name" value="TPR-like_helical_dom_sf"/>
</dbReference>
<dbReference type="AlphaFoldDB" id="A0A3B0VCN9"/>
<dbReference type="Pfam" id="PF13432">
    <property type="entry name" value="TPR_16"/>
    <property type="match status" value="1"/>
</dbReference>
<dbReference type="InterPro" id="IPR051012">
    <property type="entry name" value="CellSynth/LPSAsmb/PSIAsmb"/>
</dbReference>
<evidence type="ECO:0000256" key="2">
    <source>
        <dbReference type="ARBA" id="ARBA00022803"/>
    </source>
</evidence>
<proteinExistence type="predicted"/>
<reference evidence="3" key="1">
    <citation type="submission" date="2018-06" db="EMBL/GenBank/DDBJ databases">
        <authorList>
            <person name="Zhirakovskaya E."/>
        </authorList>
    </citation>
    <scope>NUCLEOTIDE SEQUENCE</scope>
</reference>
<dbReference type="EMBL" id="UOEX01000378">
    <property type="protein sequence ID" value="VAW41305.1"/>
    <property type="molecule type" value="Genomic_DNA"/>
</dbReference>
<dbReference type="GO" id="GO:0006396">
    <property type="term" value="P:RNA processing"/>
    <property type="evidence" value="ECO:0007669"/>
    <property type="project" value="InterPro"/>
</dbReference>
<dbReference type="PANTHER" id="PTHR45586:SF1">
    <property type="entry name" value="LIPOPOLYSACCHARIDE ASSEMBLY PROTEIN B"/>
    <property type="match status" value="1"/>
</dbReference>
<gene>
    <name evidence="3" type="ORF">MNBD_DELTA03-433</name>
</gene>
<organism evidence="3">
    <name type="scientific">hydrothermal vent metagenome</name>
    <dbReference type="NCBI Taxonomy" id="652676"/>
    <lineage>
        <taxon>unclassified sequences</taxon>
        <taxon>metagenomes</taxon>
        <taxon>ecological metagenomes</taxon>
    </lineage>
</organism>
<evidence type="ECO:0000313" key="3">
    <source>
        <dbReference type="EMBL" id="VAW41305.1"/>
    </source>
</evidence>
<protein>
    <submittedName>
        <fullName evidence="3">Uncharacterized protein</fullName>
    </submittedName>
</protein>
<dbReference type="PROSITE" id="PS50005">
    <property type="entry name" value="TPR"/>
    <property type="match status" value="3"/>
</dbReference>
<evidence type="ECO:0000256" key="1">
    <source>
        <dbReference type="ARBA" id="ARBA00022737"/>
    </source>
</evidence>
<dbReference type="Pfam" id="PF14559">
    <property type="entry name" value="TPR_19"/>
    <property type="match status" value="3"/>
</dbReference>
<dbReference type="SUPFAM" id="SSF48452">
    <property type="entry name" value="TPR-like"/>
    <property type="match status" value="3"/>
</dbReference>
<sequence>MKNYIVLIFCGLLLLSCAPHHMVVSNLTAYHKVREPADEVDHNCSYFYFLWARSAELDGHADEAQAAYEKAIVCDPDSDYLVRRLSALLLRMGKTKQAVSWMAKLIAAQPHNVGLRVFLADLYASMGDLAKAEKIYLQALGKAPANSDIMLKLGKVYLRQKDYLKARNVLERMVRIVPDSFAGYYYLARLYRQTHYFAKARAAYKRVLAINWLPPLALEAAAFYEQSNHKTAAIALYRKILRRANGVNNEALGRLVGIYIGEKKFKEALKILKEERDLAADPDNIDFTMGRVYLRAENYPAAIRLFKAMLKRDKNFDNARFLLALAYYENGDITAAKKLLLTVGTDADSYSESVFMLVKIYADEKDYKAAINLLKGVIRCKREQENFYFTLAVLYEEAGQTAKAGETFKEAVRVFPDSAAARRKYALFLDRGGHEDAALRQMLSSLGLDADNVLALNYVGYTWADRGVHLRKALDYIKKALAARPDDGYIRDSLGWVYFKLGENEKARLELKKALNEQGDDPTIHEHLGDVLRAMGLNNEARENYHKSLKAARTLKDKERLRAKIKELKRP</sequence>
<name>A0A3B0VCN9_9ZZZZ</name>
<dbReference type="InterPro" id="IPR003107">
    <property type="entry name" value="HAT"/>
</dbReference>
<keyword evidence="1" id="KW-0677">Repeat</keyword>
<dbReference type="PROSITE" id="PS51257">
    <property type="entry name" value="PROKAR_LIPOPROTEIN"/>
    <property type="match status" value="1"/>
</dbReference>
<dbReference type="SMART" id="SM00386">
    <property type="entry name" value="HAT"/>
    <property type="match status" value="6"/>
</dbReference>
<dbReference type="Gene3D" id="1.25.40.10">
    <property type="entry name" value="Tetratricopeptide repeat domain"/>
    <property type="match status" value="3"/>
</dbReference>
<dbReference type="InterPro" id="IPR019734">
    <property type="entry name" value="TPR_rpt"/>
</dbReference>
<keyword evidence="2" id="KW-0802">TPR repeat</keyword>